<dbReference type="Pfam" id="PF22675">
    <property type="entry name" value="KH-I_KHDC4-BBP"/>
    <property type="match status" value="1"/>
</dbReference>
<dbReference type="Gene3D" id="3.30.1370.10">
    <property type="entry name" value="K Homology domain, type 1"/>
    <property type="match status" value="1"/>
</dbReference>
<gene>
    <name evidence="2" type="ORF">CCMP2556_LOCUS50069</name>
</gene>
<protein>
    <recommendedName>
        <fullName evidence="1">KHDC4/BBP-like KH-domain type I domain-containing protein</fullName>
    </recommendedName>
</protein>
<sequence length="135" mass="14997">AGKGCLEVEKEFCWKSWDETSFVKDRTVRSERGRWQCQFLVGIEAKNDFGVVGRLLGRGGANMKRIAGRGSGFKEADLDGKESTDPLMLCVSAPSEKSYREASVEIHKLLTDVYKAFEFTGGTPPPVRVHEGPRD</sequence>
<evidence type="ECO:0000313" key="2">
    <source>
        <dbReference type="EMBL" id="CAK9107260.1"/>
    </source>
</evidence>
<evidence type="ECO:0000313" key="3">
    <source>
        <dbReference type="Proteomes" id="UP001642484"/>
    </source>
</evidence>
<dbReference type="InterPro" id="IPR036612">
    <property type="entry name" value="KH_dom_type_1_sf"/>
</dbReference>
<dbReference type="EMBL" id="CAXAMN010026955">
    <property type="protein sequence ID" value="CAK9107260.1"/>
    <property type="molecule type" value="Genomic_DNA"/>
</dbReference>
<feature type="non-terminal residue" evidence="2">
    <location>
        <position position="1"/>
    </location>
</feature>
<name>A0ABP0S4H1_9DINO</name>
<comment type="caution">
    <text evidence="2">The sequence shown here is derived from an EMBL/GenBank/DDBJ whole genome shotgun (WGS) entry which is preliminary data.</text>
</comment>
<feature type="domain" description="KHDC4/BBP-like KH-domain type I" evidence="1">
    <location>
        <begin position="46"/>
        <end position="110"/>
    </location>
</feature>
<organism evidence="2 3">
    <name type="scientific">Durusdinium trenchii</name>
    <dbReference type="NCBI Taxonomy" id="1381693"/>
    <lineage>
        <taxon>Eukaryota</taxon>
        <taxon>Sar</taxon>
        <taxon>Alveolata</taxon>
        <taxon>Dinophyceae</taxon>
        <taxon>Suessiales</taxon>
        <taxon>Symbiodiniaceae</taxon>
        <taxon>Durusdinium</taxon>
    </lineage>
</organism>
<dbReference type="Proteomes" id="UP001642484">
    <property type="component" value="Unassembled WGS sequence"/>
</dbReference>
<proteinExistence type="predicted"/>
<reference evidence="2 3" key="1">
    <citation type="submission" date="2024-02" db="EMBL/GenBank/DDBJ databases">
        <authorList>
            <person name="Chen Y."/>
            <person name="Shah S."/>
            <person name="Dougan E. K."/>
            <person name="Thang M."/>
            <person name="Chan C."/>
        </authorList>
    </citation>
    <scope>NUCLEOTIDE SEQUENCE [LARGE SCALE GENOMIC DNA]</scope>
</reference>
<accession>A0ABP0S4H1</accession>
<evidence type="ECO:0000259" key="1">
    <source>
        <dbReference type="Pfam" id="PF22675"/>
    </source>
</evidence>
<dbReference type="InterPro" id="IPR055256">
    <property type="entry name" value="KH_1_KHDC4/BBP-like"/>
</dbReference>
<dbReference type="SUPFAM" id="SSF54791">
    <property type="entry name" value="Eukaryotic type KH-domain (KH-domain type I)"/>
    <property type="match status" value="1"/>
</dbReference>
<keyword evidence="3" id="KW-1185">Reference proteome</keyword>